<dbReference type="Pfam" id="PF12833">
    <property type="entry name" value="HTH_18"/>
    <property type="match status" value="1"/>
</dbReference>
<accession>A0A1G9HW28</accession>
<keyword evidence="2" id="KW-0804">Transcription</keyword>
<evidence type="ECO:0000259" key="3">
    <source>
        <dbReference type="PROSITE" id="PS01124"/>
    </source>
</evidence>
<dbReference type="PANTHER" id="PTHR43436">
    <property type="entry name" value="ARAC-FAMILY TRANSCRIPTIONAL REGULATOR"/>
    <property type="match status" value="1"/>
</dbReference>
<dbReference type="GO" id="GO:0003700">
    <property type="term" value="F:DNA-binding transcription factor activity"/>
    <property type="evidence" value="ECO:0007669"/>
    <property type="project" value="InterPro"/>
</dbReference>
<dbReference type="OrthoDB" id="34150at2"/>
<reference evidence="4 5" key="1">
    <citation type="submission" date="2016-10" db="EMBL/GenBank/DDBJ databases">
        <authorList>
            <person name="de Groot N.N."/>
        </authorList>
    </citation>
    <scope>NUCLEOTIDE SEQUENCE [LARGE SCALE GENOMIC DNA]</scope>
    <source>
        <strain evidence="4 5">DSM 14789</strain>
    </source>
</reference>
<dbReference type="InterPro" id="IPR009057">
    <property type="entry name" value="Homeodomain-like_sf"/>
</dbReference>
<dbReference type="InterPro" id="IPR018060">
    <property type="entry name" value="HTH_AraC"/>
</dbReference>
<evidence type="ECO:0000313" key="4">
    <source>
        <dbReference type="EMBL" id="SDL17180.1"/>
    </source>
</evidence>
<dbReference type="Proteomes" id="UP000198654">
    <property type="component" value="Unassembled WGS sequence"/>
</dbReference>
<dbReference type="SUPFAM" id="SSF46689">
    <property type="entry name" value="Homeodomain-like"/>
    <property type="match status" value="2"/>
</dbReference>
<sequence length="311" mass="34391">MTEHLIPALGTQQAHPSPQRDLASAVARLTPEDGIFPSAIPTLSLMRASAASPPTACITEPSLCVAIQGRKRMTLAGRAFTYDPLHYLVVSLDLPVTAQIIEASAEAPYLCVKLDIDFRILGELLLEKTPGERTERAGDPGGLFVAPMSGSLIDSLLRLIHLLDRPHEIPVLAPLVLREIHYRVLCGELGHRLRDLIAINGQEKSIVEVIRLLKAHYAEPLRIERLATAVHMSPSTLHHRFKAMTSMSPLQFQKQLRLHEARRLMLVEGASAATASHRVGYNSPSQFSREYRRLFGAPPQQEIAQQRDVVT</sequence>
<dbReference type="Pfam" id="PF06719">
    <property type="entry name" value="AraC_N"/>
    <property type="match status" value="1"/>
</dbReference>
<keyword evidence="4" id="KW-0238">DNA-binding</keyword>
<feature type="domain" description="HTH araC/xylS-type" evidence="3">
    <location>
        <begin position="207"/>
        <end position="305"/>
    </location>
</feature>
<dbReference type="PANTHER" id="PTHR43436:SF1">
    <property type="entry name" value="TRANSCRIPTIONAL REGULATORY PROTEIN"/>
    <property type="match status" value="1"/>
</dbReference>
<dbReference type="EMBL" id="FNGI01000002">
    <property type="protein sequence ID" value="SDL17180.1"/>
    <property type="molecule type" value="Genomic_DNA"/>
</dbReference>
<dbReference type="STRING" id="119000.SAMN05661010_00945"/>
<dbReference type="SMART" id="SM00342">
    <property type="entry name" value="HTH_ARAC"/>
    <property type="match status" value="1"/>
</dbReference>
<dbReference type="AlphaFoldDB" id="A0A1G9HW28"/>
<dbReference type="Gene3D" id="1.10.10.60">
    <property type="entry name" value="Homeodomain-like"/>
    <property type="match status" value="1"/>
</dbReference>
<evidence type="ECO:0000256" key="2">
    <source>
        <dbReference type="ARBA" id="ARBA00023163"/>
    </source>
</evidence>
<dbReference type="InterPro" id="IPR009594">
    <property type="entry name" value="Tscrpt_reg_HTH_AraC_N"/>
</dbReference>
<dbReference type="PROSITE" id="PS01124">
    <property type="entry name" value="HTH_ARAC_FAMILY_2"/>
    <property type="match status" value="1"/>
</dbReference>
<proteinExistence type="predicted"/>
<evidence type="ECO:0000313" key="5">
    <source>
        <dbReference type="Proteomes" id="UP000198654"/>
    </source>
</evidence>
<name>A0A1G9HW28_9GAMM</name>
<keyword evidence="1" id="KW-0805">Transcription regulation</keyword>
<dbReference type="GO" id="GO:0043565">
    <property type="term" value="F:sequence-specific DNA binding"/>
    <property type="evidence" value="ECO:0007669"/>
    <property type="project" value="InterPro"/>
</dbReference>
<organism evidence="4 5">
    <name type="scientific">Modicisalibacter muralis</name>
    <dbReference type="NCBI Taxonomy" id="119000"/>
    <lineage>
        <taxon>Bacteria</taxon>
        <taxon>Pseudomonadati</taxon>
        <taxon>Pseudomonadota</taxon>
        <taxon>Gammaproteobacteria</taxon>
        <taxon>Oceanospirillales</taxon>
        <taxon>Halomonadaceae</taxon>
        <taxon>Modicisalibacter</taxon>
    </lineage>
</organism>
<evidence type="ECO:0000256" key="1">
    <source>
        <dbReference type="ARBA" id="ARBA00023015"/>
    </source>
</evidence>
<keyword evidence="5" id="KW-1185">Reference proteome</keyword>
<dbReference type="RefSeq" id="WP_089726897.1">
    <property type="nucleotide sequence ID" value="NZ_FNGI01000002.1"/>
</dbReference>
<protein>
    <submittedName>
        <fullName evidence="4">AraC-type DNA-binding protein</fullName>
    </submittedName>
</protein>
<gene>
    <name evidence="4" type="ORF">SAMN05661010_00945</name>
</gene>